<name>A0A2D4MDG8_9SAUR</name>
<proteinExistence type="predicted"/>
<dbReference type="AlphaFoldDB" id="A0A2D4MDG8"/>
<accession>A0A2D4MDG8</accession>
<protein>
    <submittedName>
        <fullName evidence="1">Uncharacterized protein</fullName>
    </submittedName>
</protein>
<reference evidence="1" key="1">
    <citation type="submission" date="2017-07" db="EMBL/GenBank/DDBJ databases">
        <authorList>
            <person name="Mikheyev A."/>
            <person name="Grau M."/>
        </authorList>
    </citation>
    <scope>NUCLEOTIDE SEQUENCE</scope>
    <source>
        <tissue evidence="1">Venom_gland</tissue>
    </source>
</reference>
<sequence>MSQASTASKNRRKHHLYNKRQLDRVFIKLLAYLPMSTVEMRPTFYPTCRGGQKGGHINILCSKANDVLLSVSAGRHLFSAIICLESIEFLKLLENVFGNHAQLCFCKSHWLSSFCYLCICGVTFSLIESISPVLSPEAEEQNFLLLFLLAMLRVIIPKLAKLF</sequence>
<dbReference type="EMBL" id="IACM01086756">
    <property type="protein sequence ID" value="LAB31421.1"/>
    <property type="molecule type" value="Transcribed_RNA"/>
</dbReference>
<dbReference type="EMBL" id="IACM01086757">
    <property type="protein sequence ID" value="LAB31422.1"/>
    <property type="molecule type" value="Transcribed_RNA"/>
</dbReference>
<organism evidence="1">
    <name type="scientific">Micrurus spixii</name>
    <name type="common">Amazon coral snake</name>
    <dbReference type="NCBI Taxonomy" id="129469"/>
    <lineage>
        <taxon>Eukaryota</taxon>
        <taxon>Metazoa</taxon>
        <taxon>Chordata</taxon>
        <taxon>Craniata</taxon>
        <taxon>Vertebrata</taxon>
        <taxon>Euteleostomi</taxon>
        <taxon>Lepidosauria</taxon>
        <taxon>Squamata</taxon>
        <taxon>Bifurcata</taxon>
        <taxon>Unidentata</taxon>
        <taxon>Episquamata</taxon>
        <taxon>Toxicofera</taxon>
        <taxon>Serpentes</taxon>
        <taxon>Colubroidea</taxon>
        <taxon>Elapidae</taxon>
        <taxon>Elapinae</taxon>
        <taxon>Micrurus</taxon>
    </lineage>
</organism>
<reference evidence="1" key="2">
    <citation type="submission" date="2017-11" db="EMBL/GenBank/DDBJ databases">
        <title>Coralsnake Venomics: Analyses of Venom Gland Transcriptomes and Proteomes of Six Brazilian Taxa.</title>
        <authorList>
            <person name="Aird S.D."/>
            <person name="Jorge da Silva N."/>
            <person name="Qiu L."/>
            <person name="Villar-Briones A."/>
            <person name="Aparecida-Saddi V."/>
            <person name="Campos-Telles M.P."/>
            <person name="Grau M."/>
            <person name="Mikheyev A.S."/>
        </authorList>
    </citation>
    <scope>NUCLEOTIDE SEQUENCE</scope>
    <source>
        <tissue evidence="1">Venom_gland</tissue>
    </source>
</reference>
<evidence type="ECO:0000313" key="1">
    <source>
        <dbReference type="EMBL" id="LAB31422.1"/>
    </source>
</evidence>